<reference evidence="2 3" key="1">
    <citation type="submission" date="2017-11" db="EMBL/GenBank/DDBJ databases">
        <title>Draft genome sequence of environmental isolate Aeromonas cavernicola sp. nov. MDC 2508.</title>
        <authorList>
            <person name="Colston S.M."/>
            <person name="Navarro A."/>
            <person name="Martinez-Murcia A.J."/>
            <person name="Graf J."/>
        </authorList>
    </citation>
    <scope>NUCLEOTIDE SEQUENCE [LARGE SCALE GENOMIC DNA]</scope>
    <source>
        <strain evidence="2 3">MDC 2508</strain>
    </source>
</reference>
<comment type="caution">
    <text evidence="2">The sequence shown here is derived from an EMBL/GenBank/DDBJ whole genome shotgun (WGS) entry which is preliminary data.</text>
</comment>
<accession>A0A2H9U076</accession>
<organism evidence="2 3">
    <name type="scientific">Aeromonas cavernicola</name>
    <dbReference type="NCBI Taxonomy" id="1006623"/>
    <lineage>
        <taxon>Bacteria</taxon>
        <taxon>Pseudomonadati</taxon>
        <taxon>Pseudomonadota</taxon>
        <taxon>Gammaproteobacteria</taxon>
        <taxon>Aeromonadales</taxon>
        <taxon>Aeromonadaceae</taxon>
        <taxon>Aeromonas</taxon>
    </lineage>
</organism>
<dbReference type="Pfam" id="PF20249">
    <property type="entry name" value="VasX_N"/>
    <property type="match status" value="1"/>
</dbReference>
<sequence>MSSPTQDALAASHDDAMAATSSCPLKKGKLQLLPVRYGLVEQAASHPAVASQYGKQVTFRPIGARLIEVESYLYLIHSQRPDILHVYRLGVGGTVSKLEQQALASAAGQQSYVYQESDKAIVVQASGTIEVLYSRSKISPKLQNQLLYSASLRKKMMQTCAVGAVDCQQGGRHLLPPDQLATQLADVAPNVSDHPADERWCWSSEPPQQQAVTVVTSQILPAYQRDAMVLLLDDPIGLMTELSLAHHKLADHEEQWMKQGDNRADYFAAIQLLSLIEMSDQQMLSALDKSPDAQFKQTLNTYSEQHPGKITAQYEQYRAAKLQVKKEVFDQQLNSYSGPTSKQSAAFSAIAKQQDQVAQLAGDIGVAPAALQQLFDDTVDKQQDLHFGESTLGIRAARGILERIDEAAMRSWLASAQPQLSRWREACALLDRERVAMLPAAYSAMPVYDKEVVSALQQRLAIELRWLVGLGGQPDTQQEASAFFATLGEQNMQLWVSQHDQIATLEDYEAWQGDRNNLYALREAYKALQDSANSLQEFQDLMNGHYFALLGELPAELQASVNALAPELSRLTLTELRSHYDRMLQGQQAIDGALRGVSSGIKAALLGHAHNAKLTLELGTQEADYQQWLGRTVGEIENTIRDYQRADQDFNAAKRAGRNPKNARQRRAKAARQLRQWGFSLLRASRPSAGSAPSSSGHVVISAHGADLDQVNNHLILASKALSNQVTFGNASGQALWGGAVKAGSWGLVALALNLSNLAKTSSDLAHKETLTGAQTFDIISAYLGAGAAGLALGSELARTVHYRRWLTSPPHTPLEGFARVVTLATTAAAGLGAVAAVLDGAKQVAQISRHWRRGEWEQLTAALVTLGGDGLAAYSGGQIAVKGFGLSVAALRGAITWEIAAAEVTAFAARFNLMTLAASALIFGGQLAYNFFASPPLMRWVSECRWGKPAGWLLPHGRQPWDYPTQLRKWQEAMQTPQLAAHCEPVSHTRRYPTHHQVIEVPQLTSLRLRVPLADPQQISLVALVHYQGQWRDITQALRSHMAISDGDLASQLDIDWPQLSGADRQLGLGYLLGEINLTQVRWLNLAVAITTAEGQTLFDEQGGLRFSLDLKAVSGLEPQEGEPGWYQLEPLEEGDNFAYQKERFMPLLQPLLAPPTL</sequence>
<dbReference type="RefSeq" id="WP_100295391.1">
    <property type="nucleotide sequence ID" value="NZ_PGGC01000232.1"/>
</dbReference>
<evidence type="ECO:0000259" key="1">
    <source>
        <dbReference type="Pfam" id="PF20249"/>
    </source>
</evidence>
<proteinExistence type="predicted"/>
<gene>
    <name evidence="2" type="ORF">CUC53_18120</name>
</gene>
<protein>
    <recommendedName>
        <fullName evidence="1">Toxin VasX N-terminal region domain-containing protein</fullName>
    </recommendedName>
</protein>
<keyword evidence="3" id="KW-1185">Reference proteome</keyword>
<dbReference type="Proteomes" id="UP000235861">
    <property type="component" value="Unassembled WGS sequence"/>
</dbReference>
<evidence type="ECO:0000313" key="3">
    <source>
        <dbReference type="Proteomes" id="UP000235861"/>
    </source>
</evidence>
<dbReference type="EMBL" id="PGGC01000232">
    <property type="protein sequence ID" value="PJG57420.1"/>
    <property type="molecule type" value="Genomic_DNA"/>
</dbReference>
<dbReference type="OrthoDB" id="6339631at2"/>
<evidence type="ECO:0000313" key="2">
    <source>
        <dbReference type="EMBL" id="PJG57420.1"/>
    </source>
</evidence>
<dbReference type="AlphaFoldDB" id="A0A2H9U076"/>
<dbReference type="InterPro" id="IPR046864">
    <property type="entry name" value="VasX_N"/>
</dbReference>
<name>A0A2H9U076_9GAMM</name>
<feature type="domain" description="Toxin VasX N-terminal region" evidence="1">
    <location>
        <begin position="23"/>
        <end position="166"/>
    </location>
</feature>
<dbReference type="CDD" id="cd20708">
    <property type="entry name" value="MIX_IV"/>
    <property type="match status" value="1"/>
</dbReference>